<dbReference type="EMBL" id="JABSNW010000009">
    <property type="protein sequence ID" value="KAL2884833.1"/>
    <property type="molecule type" value="Genomic_DNA"/>
</dbReference>
<dbReference type="PANTHER" id="PTHR10039">
    <property type="entry name" value="AMELOGENIN"/>
    <property type="match status" value="1"/>
</dbReference>
<keyword evidence="2" id="KW-1185">Reference proteome</keyword>
<dbReference type="RefSeq" id="XP_070856014.1">
    <property type="nucleotide sequence ID" value="XM_071004568.1"/>
</dbReference>
<proteinExistence type="predicted"/>
<dbReference type="GeneID" id="98121352"/>
<sequence length="245" mass="28059">MNHGLYRISHSEDYLQRYLLGLVDGEHDQEELLKFISKPSPAKWIVSSRNWSEIEDMLNDAEQKVKIHLEIKQDSISAAVQSYIKLKVDQIVQKKNYDDSMKMAILEYLTANSSGTFLWVALVCRKLVNPWGRKRSILETLKSFPLGLDLLYQRMLRYIFESDDAQRFKDILAQVLAVYRPITLEELHVLVGGLEDLAKEEADELIASCGSFLTLHNNVVSFVHQSAKDYLLESAIGDILPFEAP</sequence>
<gene>
    <name evidence="1" type="ORF">HOO65_090128</name>
</gene>
<dbReference type="Proteomes" id="UP001610728">
    <property type="component" value="Unassembled WGS sequence"/>
</dbReference>
<dbReference type="PANTHER" id="PTHR10039:SF14">
    <property type="entry name" value="NACHT DOMAIN-CONTAINING PROTEIN"/>
    <property type="match status" value="1"/>
</dbReference>
<protein>
    <submittedName>
        <fullName evidence="1">Vegetative incompatibility protein HET-E-1</fullName>
    </submittedName>
</protein>
<accession>A0ABR4M995</accession>
<organism evidence="1 2">
    <name type="scientific">Ceratocystis lukuohia</name>
    <dbReference type="NCBI Taxonomy" id="2019550"/>
    <lineage>
        <taxon>Eukaryota</taxon>
        <taxon>Fungi</taxon>
        <taxon>Dikarya</taxon>
        <taxon>Ascomycota</taxon>
        <taxon>Pezizomycotina</taxon>
        <taxon>Sordariomycetes</taxon>
        <taxon>Hypocreomycetidae</taxon>
        <taxon>Microascales</taxon>
        <taxon>Ceratocystidaceae</taxon>
        <taxon>Ceratocystis</taxon>
    </lineage>
</organism>
<comment type="caution">
    <text evidence="1">The sequence shown here is derived from an EMBL/GenBank/DDBJ whole genome shotgun (WGS) entry which is preliminary data.</text>
</comment>
<name>A0ABR4M995_9PEZI</name>
<evidence type="ECO:0000313" key="2">
    <source>
        <dbReference type="Proteomes" id="UP001610728"/>
    </source>
</evidence>
<evidence type="ECO:0000313" key="1">
    <source>
        <dbReference type="EMBL" id="KAL2884833.1"/>
    </source>
</evidence>
<reference evidence="1 2" key="1">
    <citation type="submission" date="2020-05" db="EMBL/GenBank/DDBJ databases">
        <title>Ceratocystis lukuohia genome.</title>
        <authorList>
            <person name="Harrington T.C."/>
            <person name="Kim K."/>
            <person name="Mayers C.G."/>
        </authorList>
    </citation>
    <scope>NUCLEOTIDE SEQUENCE [LARGE SCALE GENOMIC DNA]</scope>
    <source>
        <strain evidence="1 2">C4212</strain>
    </source>
</reference>